<protein>
    <submittedName>
        <fullName evidence="2">Uncharacterized protein</fullName>
    </submittedName>
</protein>
<proteinExistence type="predicted"/>
<evidence type="ECO:0000313" key="2">
    <source>
        <dbReference type="EMBL" id="KAK8115214.1"/>
    </source>
</evidence>
<evidence type="ECO:0000313" key="3">
    <source>
        <dbReference type="Proteomes" id="UP001392437"/>
    </source>
</evidence>
<keyword evidence="3" id="KW-1185">Reference proteome</keyword>
<dbReference type="EMBL" id="JAQQWP010000006">
    <property type="protein sequence ID" value="KAK8115214.1"/>
    <property type="molecule type" value="Genomic_DNA"/>
</dbReference>
<accession>A0AAW0QXT7</accession>
<feature type="compositionally biased region" description="Basic and acidic residues" evidence="1">
    <location>
        <begin position="50"/>
        <end position="62"/>
    </location>
</feature>
<evidence type="ECO:0000256" key="1">
    <source>
        <dbReference type="SAM" id="MobiDB-lite"/>
    </source>
</evidence>
<organism evidence="2 3">
    <name type="scientific">Apiospora kogelbergensis</name>
    <dbReference type="NCBI Taxonomy" id="1337665"/>
    <lineage>
        <taxon>Eukaryota</taxon>
        <taxon>Fungi</taxon>
        <taxon>Dikarya</taxon>
        <taxon>Ascomycota</taxon>
        <taxon>Pezizomycotina</taxon>
        <taxon>Sordariomycetes</taxon>
        <taxon>Xylariomycetidae</taxon>
        <taxon>Amphisphaeriales</taxon>
        <taxon>Apiosporaceae</taxon>
        <taxon>Apiospora</taxon>
    </lineage>
</organism>
<feature type="region of interest" description="Disordered" evidence="1">
    <location>
        <begin position="33"/>
        <end position="62"/>
    </location>
</feature>
<gene>
    <name evidence="2" type="ORF">PG999_007283</name>
</gene>
<sequence length="62" mass="7135">MYVAFSKSVGTASRELSDFKALYQGNESRQVLEQANKSRVADPNNIKPWKPKDHPDWLELDQ</sequence>
<name>A0AAW0QXT7_9PEZI</name>
<dbReference type="Proteomes" id="UP001392437">
    <property type="component" value="Unassembled WGS sequence"/>
</dbReference>
<dbReference type="AlphaFoldDB" id="A0AAW0QXT7"/>
<reference evidence="2 3" key="1">
    <citation type="submission" date="2023-01" db="EMBL/GenBank/DDBJ databases">
        <title>Analysis of 21 Apiospora genomes using comparative genomics revels a genus with tremendous synthesis potential of carbohydrate active enzymes and secondary metabolites.</title>
        <authorList>
            <person name="Sorensen T."/>
        </authorList>
    </citation>
    <scope>NUCLEOTIDE SEQUENCE [LARGE SCALE GENOMIC DNA]</scope>
    <source>
        <strain evidence="2 3">CBS 117206</strain>
    </source>
</reference>
<comment type="caution">
    <text evidence="2">The sequence shown here is derived from an EMBL/GenBank/DDBJ whole genome shotgun (WGS) entry which is preliminary data.</text>
</comment>